<evidence type="ECO:0000313" key="2">
    <source>
        <dbReference type="EMBL" id="WOX57838.1"/>
    </source>
</evidence>
<dbReference type="KEGG" id="mrc:R6Y96_00860"/>
<dbReference type="Proteomes" id="UP001305652">
    <property type="component" value="Chromosome"/>
</dbReference>
<dbReference type="AlphaFoldDB" id="A0AAX4FV66"/>
<feature type="region of interest" description="Disordered" evidence="1">
    <location>
        <begin position="22"/>
        <end position="48"/>
    </location>
</feature>
<proteinExistence type="predicted"/>
<gene>
    <name evidence="2" type="ORF">R6Y96_00860</name>
</gene>
<accession>A0AAX4FV66</accession>
<evidence type="ECO:0000313" key="3">
    <source>
        <dbReference type="Proteomes" id="UP001305652"/>
    </source>
</evidence>
<sequence length="121" mass="13275">MRDQFKGCCLLEAAIGDVLGMRGRAPFPTSSASRKDTGGRGGGARPKTRGRLWSYMMCCPGGGKKRAGTLLTPEPSFLRERGRRDARTVAEIPGVTEKEELRGWRSHLEKVALEENSKQVV</sequence>
<evidence type="ECO:0000256" key="1">
    <source>
        <dbReference type="SAM" id="MobiDB-lite"/>
    </source>
</evidence>
<dbReference type="EMBL" id="CP137642">
    <property type="protein sequence ID" value="WOX57838.1"/>
    <property type="molecule type" value="Genomic_DNA"/>
</dbReference>
<reference evidence="2 3" key="1">
    <citation type="submission" date="2023-10" db="EMBL/GenBank/DDBJ databases">
        <title>The complete genome sequence of Methanoculleus receptaculi DSM 18860.</title>
        <authorList>
            <person name="Lai S.-J."/>
            <person name="You Y.-T."/>
            <person name="Chen S.-C."/>
        </authorList>
    </citation>
    <scope>NUCLEOTIDE SEQUENCE [LARGE SCALE GENOMIC DNA]</scope>
    <source>
        <strain evidence="2 3">DSM 18860</strain>
    </source>
</reference>
<dbReference type="GeneID" id="85731663"/>
<protein>
    <submittedName>
        <fullName evidence="2">Uncharacterized protein</fullName>
    </submittedName>
</protein>
<dbReference type="RefSeq" id="WP_318621587.1">
    <property type="nucleotide sequence ID" value="NZ_CP137642.1"/>
</dbReference>
<keyword evidence="3" id="KW-1185">Reference proteome</keyword>
<name>A0AAX4FV66_9EURY</name>
<organism evidence="2 3">
    <name type="scientific">Methanoculleus receptaculi</name>
    <dbReference type="NCBI Taxonomy" id="394967"/>
    <lineage>
        <taxon>Archaea</taxon>
        <taxon>Methanobacteriati</taxon>
        <taxon>Methanobacteriota</taxon>
        <taxon>Stenosarchaea group</taxon>
        <taxon>Methanomicrobia</taxon>
        <taxon>Methanomicrobiales</taxon>
        <taxon>Methanomicrobiaceae</taxon>
        <taxon>Methanoculleus</taxon>
    </lineage>
</organism>